<comment type="catalytic activity">
    <reaction evidence="1">
        <text>5-hydroxy-2-oxo-4-ureido-2,5-dihydro-1H-imidazole-5-carboxylate + H(+) = (S)-allantoin + CO2</text>
        <dbReference type="Rhea" id="RHEA:26301"/>
        <dbReference type="ChEBI" id="CHEBI:15378"/>
        <dbReference type="ChEBI" id="CHEBI:15678"/>
        <dbReference type="ChEBI" id="CHEBI:16526"/>
        <dbReference type="ChEBI" id="CHEBI:58639"/>
        <dbReference type="EC" id="4.1.1.97"/>
    </reaction>
</comment>
<keyword evidence="5" id="KW-0210">Decarboxylase</keyword>
<feature type="domain" description="Oxo-4-hydroxy-4-carboxy-5-ureidoimidazoline decarboxylase" evidence="8">
    <location>
        <begin position="13"/>
        <end position="178"/>
    </location>
</feature>
<keyword evidence="10" id="KW-1185">Reference proteome</keyword>
<dbReference type="PANTHER" id="PTHR43466:SF1">
    <property type="entry name" value="2-OXO-4-HYDROXY-4-CARBOXY-5-UREIDOIMIDAZOLINE DECARBOXYLASE-RELATED"/>
    <property type="match status" value="1"/>
</dbReference>
<dbReference type="InterPro" id="IPR018020">
    <property type="entry name" value="OHCU_decarboxylase"/>
</dbReference>
<feature type="region of interest" description="Disordered" evidence="7">
    <location>
        <begin position="75"/>
        <end position="117"/>
    </location>
</feature>
<dbReference type="EC" id="4.1.1.97" evidence="3"/>
<evidence type="ECO:0000256" key="5">
    <source>
        <dbReference type="ARBA" id="ARBA00022793"/>
    </source>
</evidence>
<organism evidence="9 10">
    <name type="scientific">Corynebacterium heidelbergense</name>
    <dbReference type="NCBI Taxonomy" id="2055947"/>
    <lineage>
        <taxon>Bacteria</taxon>
        <taxon>Bacillati</taxon>
        <taxon>Actinomycetota</taxon>
        <taxon>Actinomycetes</taxon>
        <taxon>Mycobacteriales</taxon>
        <taxon>Corynebacteriaceae</taxon>
        <taxon>Corynebacterium</taxon>
    </lineage>
</organism>
<sequence length="213" mass="22857">MTTESIPLERFNTAADSLIVAMLEDLFCSRELAVRVVLARPFGSVEEAAEYADAALFRLPDEVVRDAVNAHPAIGGKVAPGSHSAKEQSQALASQAGSSAPHRSGEDQGAESTSDTLARIRQVSADYEQRFGYRYLVRAAGLSAADILADLTSRMGNDDVSEWLITRKNLASINDLRLHNAIADHQPAHPAPAHNPTHNPSQHSAPRTQEAAS</sequence>
<dbReference type="PANTHER" id="PTHR43466">
    <property type="entry name" value="2-OXO-4-HYDROXY-4-CARBOXY-5-UREIDOIMIDAZOLINE DECARBOXYLASE-RELATED"/>
    <property type="match status" value="1"/>
</dbReference>
<evidence type="ECO:0000313" key="9">
    <source>
        <dbReference type="EMBL" id="RAV32956.1"/>
    </source>
</evidence>
<dbReference type="Gene3D" id="1.10.3330.10">
    <property type="entry name" value="Oxo-4-hydroxy-4-carboxy-5-ureidoimidazoline decarboxylase"/>
    <property type="match status" value="1"/>
</dbReference>
<evidence type="ECO:0000256" key="1">
    <source>
        <dbReference type="ARBA" id="ARBA00001163"/>
    </source>
</evidence>
<comment type="pathway">
    <text evidence="2">Purine metabolism; urate degradation; (S)-allantoin from urate: step 3/3.</text>
</comment>
<feature type="compositionally biased region" description="Low complexity" evidence="7">
    <location>
        <begin position="191"/>
        <end position="200"/>
    </location>
</feature>
<feature type="compositionally biased region" description="Low complexity" evidence="7">
    <location>
        <begin position="88"/>
        <end position="100"/>
    </location>
</feature>
<evidence type="ECO:0000313" key="10">
    <source>
        <dbReference type="Proteomes" id="UP000251577"/>
    </source>
</evidence>
<name>A0A364V8R0_9CORY</name>
<dbReference type="GO" id="GO:0051997">
    <property type="term" value="F:2-oxo-4-hydroxy-4-carboxy-5-ureidoimidazoline decarboxylase activity"/>
    <property type="evidence" value="ECO:0007669"/>
    <property type="project" value="UniProtKB-EC"/>
</dbReference>
<protein>
    <recommendedName>
        <fullName evidence="3">2-oxo-4-hydroxy-4-carboxy-5-ureidoimidazoline decarboxylase</fullName>
        <ecNumber evidence="3">4.1.1.97</ecNumber>
    </recommendedName>
</protein>
<dbReference type="Proteomes" id="UP000251577">
    <property type="component" value="Unassembled WGS sequence"/>
</dbReference>
<dbReference type="GO" id="GO:0019628">
    <property type="term" value="P:urate catabolic process"/>
    <property type="evidence" value="ECO:0007669"/>
    <property type="project" value="TreeGrafter"/>
</dbReference>
<reference evidence="9 10" key="1">
    <citation type="journal article" date="2018" name="Syst. Appl. Microbiol.">
        <title>Corynebacterium heidelbergense sp. nov., isolated from the preen glands of Egyptian geese (Alopochen aegyptiacus).</title>
        <authorList>
            <person name="Braun M.S."/>
            <person name="Wang E."/>
            <person name="Zimmermann S."/>
            <person name="Wink M."/>
        </authorList>
    </citation>
    <scope>NUCLEOTIDE SEQUENCE [LARGE SCALE GENOMIC DNA]</scope>
    <source>
        <strain evidence="9 10">647</strain>
    </source>
</reference>
<evidence type="ECO:0000256" key="4">
    <source>
        <dbReference type="ARBA" id="ARBA00022631"/>
    </source>
</evidence>
<keyword evidence="4" id="KW-0659">Purine metabolism</keyword>
<dbReference type="GO" id="GO:0006144">
    <property type="term" value="P:purine nucleobase metabolic process"/>
    <property type="evidence" value="ECO:0007669"/>
    <property type="project" value="UniProtKB-KW"/>
</dbReference>
<dbReference type="Pfam" id="PF09349">
    <property type="entry name" value="OHCU_decarbox"/>
    <property type="match status" value="1"/>
</dbReference>
<gene>
    <name evidence="9" type="ORF">DLJ54_01100</name>
</gene>
<comment type="caution">
    <text evidence="9">The sequence shown here is derived from an EMBL/GenBank/DDBJ whole genome shotgun (WGS) entry which is preliminary data.</text>
</comment>
<dbReference type="AlphaFoldDB" id="A0A364V8R0"/>
<evidence type="ECO:0000259" key="8">
    <source>
        <dbReference type="Pfam" id="PF09349"/>
    </source>
</evidence>
<dbReference type="EMBL" id="QHCV01000006">
    <property type="protein sequence ID" value="RAV32956.1"/>
    <property type="molecule type" value="Genomic_DNA"/>
</dbReference>
<evidence type="ECO:0000256" key="3">
    <source>
        <dbReference type="ARBA" id="ARBA00012257"/>
    </source>
</evidence>
<feature type="compositionally biased region" description="Polar residues" evidence="7">
    <location>
        <begin position="201"/>
        <end position="213"/>
    </location>
</feature>
<dbReference type="InterPro" id="IPR036778">
    <property type="entry name" value="OHCU_decarboxylase_sf"/>
</dbReference>
<keyword evidence="6" id="KW-0456">Lyase</keyword>
<evidence type="ECO:0000256" key="7">
    <source>
        <dbReference type="SAM" id="MobiDB-lite"/>
    </source>
</evidence>
<dbReference type="RefSeq" id="WP_113630032.1">
    <property type="nucleotide sequence ID" value="NZ_QHCV01000006.1"/>
</dbReference>
<feature type="region of interest" description="Disordered" evidence="7">
    <location>
        <begin position="186"/>
        <end position="213"/>
    </location>
</feature>
<dbReference type="SUPFAM" id="SSF158694">
    <property type="entry name" value="UraD-Like"/>
    <property type="match status" value="1"/>
</dbReference>
<evidence type="ECO:0000256" key="2">
    <source>
        <dbReference type="ARBA" id="ARBA00004754"/>
    </source>
</evidence>
<evidence type="ECO:0000256" key="6">
    <source>
        <dbReference type="ARBA" id="ARBA00023239"/>
    </source>
</evidence>
<proteinExistence type="predicted"/>
<accession>A0A364V8R0</accession>